<reference evidence="1" key="2">
    <citation type="submission" date="2022-06" db="UniProtKB">
        <authorList>
            <consortium name="EnsemblMetazoa"/>
        </authorList>
    </citation>
    <scope>IDENTIFICATION</scope>
    <source>
        <strain evidence="1">PS312</strain>
    </source>
</reference>
<dbReference type="Proteomes" id="UP000005239">
    <property type="component" value="Unassembled WGS sequence"/>
</dbReference>
<name>A0A2A6B9X9_PRIPA</name>
<proteinExistence type="predicted"/>
<keyword evidence="2" id="KW-1185">Reference proteome</keyword>
<sequence length="111" mass="12431">MLSLCTADWAVDRSNLESSSTPKPIAFLPKSHSELVYINSSLDALRGQDAEAYQMIERQQPDVDIPFIHEMKGMYIGLWYFLFPTNRTKTGDPSTPPASGAIVFTNCIIFD</sequence>
<dbReference type="AlphaFoldDB" id="A0A2A6B9X9"/>
<dbReference type="EnsemblMetazoa" id="PPA33454.1">
    <property type="protein sequence ID" value="PPA33454.1"/>
    <property type="gene ID" value="WBGene00206314"/>
</dbReference>
<evidence type="ECO:0000313" key="2">
    <source>
        <dbReference type="Proteomes" id="UP000005239"/>
    </source>
</evidence>
<accession>A0A8R1YQ13</accession>
<protein>
    <submittedName>
        <fullName evidence="1">Uncharacterized protein</fullName>
    </submittedName>
</protein>
<reference evidence="2" key="1">
    <citation type="journal article" date="2008" name="Nat. Genet.">
        <title>The Pristionchus pacificus genome provides a unique perspective on nematode lifestyle and parasitism.</title>
        <authorList>
            <person name="Dieterich C."/>
            <person name="Clifton S.W."/>
            <person name="Schuster L.N."/>
            <person name="Chinwalla A."/>
            <person name="Delehaunty K."/>
            <person name="Dinkelacker I."/>
            <person name="Fulton L."/>
            <person name="Fulton R."/>
            <person name="Godfrey J."/>
            <person name="Minx P."/>
            <person name="Mitreva M."/>
            <person name="Roeseler W."/>
            <person name="Tian H."/>
            <person name="Witte H."/>
            <person name="Yang S.P."/>
            <person name="Wilson R.K."/>
            <person name="Sommer R.J."/>
        </authorList>
    </citation>
    <scope>NUCLEOTIDE SEQUENCE [LARGE SCALE GENOMIC DNA]</scope>
    <source>
        <strain evidence="2">PS312</strain>
    </source>
</reference>
<accession>A0A2A6B9X9</accession>
<gene>
    <name evidence="1" type="primary">WBGene00206314</name>
</gene>
<evidence type="ECO:0000313" key="1">
    <source>
        <dbReference type="EnsemblMetazoa" id="PPA33454.1"/>
    </source>
</evidence>
<organism evidence="1 2">
    <name type="scientific">Pristionchus pacificus</name>
    <name type="common">Parasitic nematode worm</name>
    <dbReference type="NCBI Taxonomy" id="54126"/>
    <lineage>
        <taxon>Eukaryota</taxon>
        <taxon>Metazoa</taxon>
        <taxon>Ecdysozoa</taxon>
        <taxon>Nematoda</taxon>
        <taxon>Chromadorea</taxon>
        <taxon>Rhabditida</taxon>
        <taxon>Rhabditina</taxon>
        <taxon>Diplogasteromorpha</taxon>
        <taxon>Diplogasteroidea</taxon>
        <taxon>Neodiplogasteridae</taxon>
        <taxon>Pristionchus</taxon>
    </lineage>
</organism>